<gene>
    <name evidence="3" type="ORF">EVAR_37106_1</name>
</gene>
<feature type="transmembrane region" description="Helical" evidence="2">
    <location>
        <begin position="49"/>
        <end position="69"/>
    </location>
</feature>
<proteinExistence type="predicted"/>
<organism evidence="3 4">
    <name type="scientific">Eumeta variegata</name>
    <name type="common">Bagworm moth</name>
    <name type="synonym">Eumeta japonica</name>
    <dbReference type="NCBI Taxonomy" id="151549"/>
    <lineage>
        <taxon>Eukaryota</taxon>
        <taxon>Metazoa</taxon>
        <taxon>Ecdysozoa</taxon>
        <taxon>Arthropoda</taxon>
        <taxon>Hexapoda</taxon>
        <taxon>Insecta</taxon>
        <taxon>Pterygota</taxon>
        <taxon>Neoptera</taxon>
        <taxon>Endopterygota</taxon>
        <taxon>Lepidoptera</taxon>
        <taxon>Glossata</taxon>
        <taxon>Ditrysia</taxon>
        <taxon>Tineoidea</taxon>
        <taxon>Psychidae</taxon>
        <taxon>Oiketicinae</taxon>
        <taxon>Eumeta</taxon>
    </lineage>
</organism>
<comment type="caution">
    <text evidence="3">The sequence shown here is derived from an EMBL/GenBank/DDBJ whole genome shotgun (WGS) entry which is preliminary data.</text>
</comment>
<keyword evidence="2" id="KW-0812">Transmembrane</keyword>
<feature type="transmembrane region" description="Helical" evidence="2">
    <location>
        <begin position="20"/>
        <end position="42"/>
    </location>
</feature>
<name>A0A4C1XP47_EUMVA</name>
<keyword evidence="2" id="KW-1133">Transmembrane helix</keyword>
<evidence type="ECO:0000256" key="1">
    <source>
        <dbReference type="SAM" id="MobiDB-lite"/>
    </source>
</evidence>
<accession>A0A4C1XP47</accession>
<feature type="region of interest" description="Disordered" evidence="1">
    <location>
        <begin position="213"/>
        <end position="250"/>
    </location>
</feature>
<dbReference type="EMBL" id="BGZK01000924">
    <property type="protein sequence ID" value="GBP65258.1"/>
    <property type="molecule type" value="Genomic_DNA"/>
</dbReference>
<keyword evidence="4" id="KW-1185">Reference proteome</keyword>
<protein>
    <submittedName>
        <fullName evidence="3">Uncharacterized protein</fullName>
    </submittedName>
</protein>
<dbReference type="AlphaFoldDB" id="A0A4C1XP47"/>
<evidence type="ECO:0000256" key="2">
    <source>
        <dbReference type="SAM" id="Phobius"/>
    </source>
</evidence>
<evidence type="ECO:0000313" key="3">
    <source>
        <dbReference type="EMBL" id="GBP65258.1"/>
    </source>
</evidence>
<evidence type="ECO:0000313" key="4">
    <source>
        <dbReference type="Proteomes" id="UP000299102"/>
    </source>
</evidence>
<dbReference type="Proteomes" id="UP000299102">
    <property type="component" value="Unassembled WGS sequence"/>
</dbReference>
<dbReference type="OrthoDB" id="7385490at2759"/>
<keyword evidence="2" id="KW-0472">Membrane</keyword>
<reference evidence="3 4" key="1">
    <citation type="journal article" date="2019" name="Commun. Biol.">
        <title>The bagworm genome reveals a unique fibroin gene that provides high tensile strength.</title>
        <authorList>
            <person name="Kono N."/>
            <person name="Nakamura H."/>
            <person name="Ohtoshi R."/>
            <person name="Tomita M."/>
            <person name="Numata K."/>
            <person name="Arakawa K."/>
        </authorList>
    </citation>
    <scope>NUCLEOTIDE SEQUENCE [LARGE SCALE GENOMIC DNA]</scope>
</reference>
<sequence>MSVLDEFPRMESFFGTDLKTGALIVAVLGVVHPTAYGCTLFARINYLIVFIWVLVAVYFVNSILLIHAIEKSRKSFSETCQNLQRAIDDSPFLRRRCERIAEVHLTGDCGIFPVAHSREIREKPLTTHNYVSTWLRSQREESDTSRRALAAATVRHFGLPSVTINHGATKKKSMLRVVRKICQDRSAVETSCKSVFVREGRLLRRSRPERLSLRNDREPRFHSEAEEALTASGEKATQRATRPAPKSRPRVALAGWTALKRRSGRKRRRAFVAVEAVGEFGAAGPPRRDRLAISVGLKEPRPPEPSIGTPKRSSCEGSGTEEEFSAINRAATKIVCLARDAKYELEALQKHSKEVKTSVCNKLLSSLLFA</sequence>
<feature type="compositionally biased region" description="Basic and acidic residues" evidence="1">
    <location>
        <begin position="213"/>
        <end position="225"/>
    </location>
</feature>
<feature type="region of interest" description="Disordered" evidence="1">
    <location>
        <begin position="297"/>
        <end position="320"/>
    </location>
</feature>